<feature type="compositionally biased region" description="Pro residues" evidence="1">
    <location>
        <begin position="793"/>
        <end position="807"/>
    </location>
</feature>
<evidence type="ECO:0008006" key="5">
    <source>
        <dbReference type="Google" id="ProtNLM"/>
    </source>
</evidence>
<dbReference type="AlphaFoldDB" id="A0A1H2KWE5"/>
<dbReference type="Gene3D" id="3.40.190.10">
    <property type="entry name" value="Periplasmic binding protein-like II"/>
    <property type="match status" value="2"/>
</dbReference>
<sequence length="861" mass="90049">MTRILWTRLAAGLMLFGLAVTLLVLGPPREVAQAAEDEPTESAVTVSGGEGPYDDFSDLRVTVSQTRNLTTQGITISWTGGAPTAPAKTFESNFVQIMQCWGEPDDPNLRETCQFGGGVEQPLNVNQGLGAETGRRSVQVDDPIETYEGIPAGGVARLPFRSARGGLYYPTEDSSGGQEELPDGFDGRLSELFTINTTNEIPWAVTAGDGTGRVTMWLQTDKESPHLGCGRVTEAAPDGQRCTLVVVPRGTHNVDGTDPSSAINSSPLSASNWAARIVVPLEFEPLGGYCPLGAVQTPTVGTELVAEAMTSWQPALCDDEVTYGYSSTGDLEAVNQLLSGFDGAPGLAFTMDPVVGAEGDPAIVHAPMAISGLTIALQIDVNPKLFASPEVEALWGTQVDELKLTPRLVAKLLTQSYQADVPGGGGGGLEHLSSGDGVENPIYITYDPEFVELNPIFANFPTSASGPKGLMVTLGNAASNREVWRWILADEEARDWLGGEPDEHGMIVNPTYEVLGLDETAPLNFPKSDPACDRPPNAPEDQLYCSLDLRPYMGSNSEVAQRVLRAHVPDRTVWQDQNPPFGYIAAPPRTVGKRWTIGLTDTASSARYGLYVASLRNQAGEFVAPTQESLIAGVEAMVDSDVPGVLEIDPEAADPDAYPLTMVTYGAVRVDQEPEALTNYARLLEYAAGEGQQPGSQRGQLPKGYVPLPADLREQTQQAAAELEALASATSTPTPTPTPTATTPPPGPGPGGGPAPLPSGDGPPLVPNVPQGPGDDFFPPPPDDSGPSASPSPGAPVPAPSPTPSPTPTETSTPVARSSSTPGTDAGIAPYVLMVALLIGAAAAVAGPALTKLGARFTGAA</sequence>
<proteinExistence type="predicted"/>
<reference evidence="4" key="1">
    <citation type="submission" date="2016-10" db="EMBL/GenBank/DDBJ databases">
        <authorList>
            <person name="Varghese N."/>
            <person name="Submissions S."/>
        </authorList>
    </citation>
    <scope>NUCLEOTIDE SEQUENCE [LARGE SCALE GENOMIC DNA]</scope>
    <source>
        <strain evidence="4">DSM 45079</strain>
    </source>
</reference>
<dbReference type="Proteomes" id="UP000182977">
    <property type="component" value="Chromosome I"/>
</dbReference>
<dbReference type="STRING" id="419479.SAMN04488563_4450"/>
<evidence type="ECO:0000313" key="3">
    <source>
        <dbReference type="EMBL" id="SDU72999.1"/>
    </source>
</evidence>
<keyword evidence="4" id="KW-1185">Reference proteome</keyword>
<protein>
    <recommendedName>
        <fullName evidence="5">PBP domain-containing protein</fullName>
    </recommendedName>
</protein>
<feature type="transmembrane region" description="Helical" evidence="2">
    <location>
        <begin position="828"/>
        <end position="850"/>
    </location>
</feature>
<keyword evidence="2" id="KW-1133">Transmembrane helix</keyword>
<organism evidence="3 4">
    <name type="scientific">Jiangella alkaliphila</name>
    <dbReference type="NCBI Taxonomy" id="419479"/>
    <lineage>
        <taxon>Bacteria</taxon>
        <taxon>Bacillati</taxon>
        <taxon>Actinomycetota</taxon>
        <taxon>Actinomycetes</taxon>
        <taxon>Jiangellales</taxon>
        <taxon>Jiangellaceae</taxon>
        <taxon>Jiangella</taxon>
    </lineage>
</organism>
<keyword evidence="2" id="KW-0812">Transmembrane</keyword>
<dbReference type="RefSeq" id="WP_052762741.1">
    <property type="nucleotide sequence ID" value="NZ_LBMC01000020.1"/>
</dbReference>
<feature type="region of interest" description="Disordered" evidence="1">
    <location>
        <begin position="727"/>
        <end position="824"/>
    </location>
</feature>
<feature type="compositionally biased region" description="Pro residues" evidence="1">
    <location>
        <begin position="734"/>
        <end position="757"/>
    </location>
</feature>
<dbReference type="SUPFAM" id="SSF53850">
    <property type="entry name" value="Periplasmic binding protein-like II"/>
    <property type="match status" value="1"/>
</dbReference>
<keyword evidence="2" id="KW-0472">Membrane</keyword>
<evidence type="ECO:0000256" key="2">
    <source>
        <dbReference type="SAM" id="Phobius"/>
    </source>
</evidence>
<evidence type="ECO:0000256" key="1">
    <source>
        <dbReference type="SAM" id="MobiDB-lite"/>
    </source>
</evidence>
<evidence type="ECO:0000313" key="4">
    <source>
        <dbReference type="Proteomes" id="UP000182977"/>
    </source>
</evidence>
<dbReference type="EMBL" id="LT629791">
    <property type="protein sequence ID" value="SDU72999.1"/>
    <property type="molecule type" value="Genomic_DNA"/>
</dbReference>
<name>A0A1H2KWE5_9ACTN</name>
<accession>A0A1H2KWE5</accession>
<gene>
    <name evidence="3" type="ORF">SAMN04488563_4450</name>
</gene>
<dbReference type="OrthoDB" id="5107506at2"/>